<dbReference type="OrthoDB" id="5282002at2759"/>
<evidence type="ECO:0000256" key="1">
    <source>
        <dbReference type="SAM" id="MobiDB-lite"/>
    </source>
</evidence>
<dbReference type="eggNOG" id="ENOG502T1Y8">
    <property type="taxonomic scope" value="Eukaryota"/>
</dbReference>
<dbReference type="EMBL" id="GG697369">
    <property type="protein sequence ID" value="EFQ33309.1"/>
    <property type="molecule type" value="Genomic_DNA"/>
</dbReference>
<dbReference type="AlphaFoldDB" id="E3QR21"/>
<dbReference type="VEuPathDB" id="FungiDB:GLRG_08453"/>
<protein>
    <submittedName>
        <fullName evidence="2">Uncharacterized protein</fullName>
    </submittedName>
</protein>
<sequence>MTSSLPSPEVRAAITEKLSELIAALEAHPAWIPPNPHRGLFHVWDFVNRSRYIMTELDHIRDGEPVQHPEQIPRQTKGQDSTRTRTRTCTRTRTRTLHPAPGAGRRTPYPYPALAGHAGSGHMREGRTGPDAAAESFSDVCGRSVAVNEMVSNPRLLTMMGLPQVDYGSGIAAKAQAVVDAIGQGH</sequence>
<gene>
    <name evidence="2" type="ORF">GLRG_08453</name>
</gene>
<name>E3QR21_COLGM</name>
<evidence type="ECO:0000313" key="3">
    <source>
        <dbReference type="Proteomes" id="UP000008782"/>
    </source>
</evidence>
<dbReference type="HOGENOM" id="CLU_123978_0_0_1"/>
<feature type="region of interest" description="Disordered" evidence="1">
    <location>
        <begin position="65"/>
        <end position="89"/>
    </location>
</feature>
<dbReference type="Proteomes" id="UP000008782">
    <property type="component" value="Unassembled WGS sequence"/>
</dbReference>
<dbReference type="GeneID" id="24413818"/>
<evidence type="ECO:0000313" key="2">
    <source>
        <dbReference type="EMBL" id="EFQ33309.1"/>
    </source>
</evidence>
<keyword evidence="3" id="KW-1185">Reference proteome</keyword>
<reference evidence="3" key="1">
    <citation type="journal article" date="2012" name="Nat. Genet.">
        <title>Lifestyle transitions in plant pathogenic Colletotrichum fungi deciphered by genome and transcriptome analyses.</title>
        <authorList>
            <person name="O'Connell R.J."/>
            <person name="Thon M.R."/>
            <person name="Hacquard S."/>
            <person name="Amyotte S.G."/>
            <person name="Kleemann J."/>
            <person name="Torres M.F."/>
            <person name="Damm U."/>
            <person name="Buiate E.A."/>
            <person name="Epstein L."/>
            <person name="Alkan N."/>
            <person name="Altmueller J."/>
            <person name="Alvarado-Balderrama L."/>
            <person name="Bauser C.A."/>
            <person name="Becker C."/>
            <person name="Birren B.W."/>
            <person name="Chen Z."/>
            <person name="Choi J."/>
            <person name="Crouch J.A."/>
            <person name="Duvick J.P."/>
            <person name="Farman M.A."/>
            <person name="Gan P."/>
            <person name="Heiman D."/>
            <person name="Henrissat B."/>
            <person name="Howard R.J."/>
            <person name="Kabbage M."/>
            <person name="Koch C."/>
            <person name="Kracher B."/>
            <person name="Kubo Y."/>
            <person name="Law A.D."/>
            <person name="Lebrun M.-H."/>
            <person name="Lee Y.-H."/>
            <person name="Miyara I."/>
            <person name="Moore N."/>
            <person name="Neumann U."/>
            <person name="Nordstroem K."/>
            <person name="Panaccione D.G."/>
            <person name="Panstruga R."/>
            <person name="Place M."/>
            <person name="Proctor R.H."/>
            <person name="Prusky D."/>
            <person name="Rech G."/>
            <person name="Reinhardt R."/>
            <person name="Rollins J.A."/>
            <person name="Rounsley S."/>
            <person name="Schardl C.L."/>
            <person name="Schwartz D.C."/>
            <person name="Shenoy N."/>
            <person name="Shirasu K."/>
            <person name="Sikhakolli U.R."/>
            <person name="Stueber K."/>
            <person name="Sukno S.A."/>
            <person name="Sweigard J.A."/>
            <person name="Takano Y."/>
            <person name="Takahara H."/>
            <person name="Trail F."/>
            <person name="van der Does H.C."/>
            <person name="Voll L.M."/>
            <person name="Will I."/>
            <person name="Young S."/>
            <person name="Zeng Q."/>
            <person name="Zhang J."/>
            <person name="Zhou S."/>
            <person name="Dickman M.B."/>
            <person name="Schulze-Lefert P."/>
            <person name="Ver Loren van Themaat E."/>
            <person name="Ma L.-J."/>
            <person name="Vaillancourt L.J."/>
        </authorList>
    </citation>
    <scope>NUCLEOTIDE SEQUENCE [LARGE SCALE GENOMIC DNA]</scope>
    <source>
        <strain evidence="3">M1.001 / M2 / FGSC 10212</strain>
    </source>
</reference>
<accession>E3QR21</accession>
<dbReference type="RefSeq" id="XP_008097329.1">
    <property type="nucleotide sequence ID" value="XM_008099138.1"/>
</dbReference>
<organism evidence="3">
    <name type="scientific">Colletotrichum graminicola (strain M1.001 / M2 / FGSC 10212)</name>
    <name type="common">Maize anthracnose fungus</name>
    <name type="synonym">Glomerella graminicola</name>
    <dbReference type="NCBI Taxonomy" id="645133"/>
    <lineage>
        <taxon>Eukaryota</taxon>
        <taxon>Fungi</taxon>
        <taxon>Dikarya</taxon>
        <taxon>Ascomycota</taxon>
        <taxon>Pezizomycotina</taxon>
        <taxon>Sordariomycetes</taxon>
        <taxon>Hypocreomycetidae</taxon>
        <taxon>Glomerellales</taxon>
        <taxon>Glomerellaceae</taxon>
        <taxon>Colletotrichum</taxon>
        <taxon>Colletotrichum graminicola species complex</taxon>
    </lineage>
</organism>
<proteinExistence type="predicted"/>